<name>A0A821TUW0_9BILA</name>
<feature type="region of interest" description="Disordered" evidence="1">
    <location>
        <begin position="349"/>
        <end position="372"/>
    </location>
</feature>
<gene>
    <name evidence="2" type="ORF">TOA249_LOCUS29355</name>
</gene>
<feature type="compositionally biased region" description="Polar residues" evidence="1">
    <location>
        <begin position="299"/>
        <end position="317"/>
    </location>
</feature>
<evidence type="ECO:0000256" key="1">
    <source>
        <dbReference type="SAM" id="MobiDB-lite"/>
    </source>
</evidence>
<proteinExistence type="predicted"/>
<evidence type="ECO:0008006" key="4">
    <source>
        <dbReference type="Google" id="ProtNLM"/>
    </source>
</evidence>
<sequence>MQEDGAVNCLVLCLMNAICSCLFHFGQCIWRHLQSLGLQKKYQEDKYFHWNVRKLLALAFVPVVDVIKAFEFIADAFNDDDDEDFIDYFEKTWIGEPKKRGVGRKNPLFTIDLWNVYDRESANLPRSNNSIEGWHNAFAKRVSIAHPMITKLADKIRREQSKFEVDIAQIRQGQEPKPKKATYRKLDDRIKRLVDDYHNVHLVDYMNGLAANVSLNYCINKRLYTFTLIVLHSINYATNGQCDELQCDELTVRRITMRRIDSEQNDIELTQSSNDSSNNEQTLLTSPISNGESKRSLFNGGSTHTLSKPSNNSSGLSTIERLRLSGSPLRLLSSSSTYARTTSFLKSNMNNDHNMFQTSSVKHSKRNAPSWK</sequence>
<evidence type="ECO:0000313" key="3">
    <source>
        <dbReference type="Proteomes" id="UP000663838"/>
    </source>
</evidence>
<accession>A0A821TUW0</accession>
<reference evidence="2" key="1">
    <citation type="submission" date="2021-02" db="EMBL/GenBank/DDBJ databases">
        <authorList>
            <person name="Nowell W R."/>
        </authorList>
    </citation>
    <scope>NUCLEOTIDE SEQUENCE</scope>
</reference>
<evidence type="ECO:0000313" key="2">
    <source>
        <dbReference type="EMBL" id="CAF4882309.1"/>
    </source>
</evidence>
<feature type="compositionally biased region" description="Polar residues" evidence="1">
    <location>
        <begin position="349"/>
        <end position="361"/>
    </location>
</feature>
<dbReference type="AlphaFoldDB" id="A0A821TUW0"/>
<feature type="region of interest" description="Disordered" evidence="1">
    <location>
        <begin position="265"/>
        <end position="317"/>
    </location>
</feature>
<comment type="caution">
    <text evidence="2">The sequence shown here is derived from an EMBL/GenBank/DDBJ whole genome shotgun (WGS) entry which is preliminary data.</text>
</comment>
<organism evidence="2 3">
    <name type="scientific">Rotaria socialis</name>
    <dbReference type="NCBI Taxonomy" id="392032"/>
    <lineage>
        <taxon>Eukaryota</taxon>
        <taxon>Metazoa</taxon>
        <taxon>Spiralia</taxon>
        <taxon>Gnathifera</taxon>
        <taxon>Rotifera</taxon>
        <taxon>Eurotatoria</taxon>
        <taxon>Bdelloidea</taxon>
        <taxon>Philodinida</taxon>
        <taxon>Philodinidae</taxon>
        <taxon>Rotaria</taxon>
    </lineage>
</organism>
<dbReference type="EMBL" id="CAJOBS010004488">
    <property type="protein sequence ID" value="CAF4882309.1"/>
    <property type="molecule type" value="Genomic_DNA"/>
</dbReference>
<dbReference type="Proteomes" id="UP000663838">
    <property type="component" value="Unassembled WGS sequence"/>
</dbReference>
<protein>
    <recommendedName>
        <fullName evidence="4">MULE transposase domain-containing protein</fullName>
    </recommendedName>
</protein>
<feature type="compositionally biased region" description="Polar residues" evidence="1">
    <location>
        <begin position="267"/>
        <end position="291"/>
    </location>
</feature>